<name>A0AAD7AYW6_9AGAR</name>
<keyword evidence="2" id="KW-0863">Zinc-finger</keyword>
<evidence type="ECO:0000313" key="5">
    <source>
        <dbReference type="EMBL" id="KAJ7604917.1"/>
    </source>
</evidence>
<reference evidence="5" key="1">
    <citation type="submission" date="2023-03" db="EMBL/GenBank/DDBJ databases">
        <title>Massive genome expansion in bonnet fungi (Mycena s.s.) driven by repeated elements and novel gene families across ecological guilds.</title>
        <authorList>
            <consortium name="Lawrence Berkeley National Laboratory"/>
            <person name="Harder C.B."/>
            <person name="Miyauchi S."/>
            <person name="Viragh M."/>
            <person name="Kuo A."/>
            <person name="Thoen E."/>
            <person name="Andreopoulos B."/>
            <person name="Lu D."/>
            <person name="Skrede I."/>
            <person name="Drula E."/>
            <person name="Henrissat B."/>
            <person name="Morin E."/>
            <person name="Kohler A."/>
            <person name="Barry K."/>
            <person name="LaButti K."/>
            <person name="Morin E."/>
            <person name="Salamov A."/>
            <person name="Lipzen A."/>
            <person name="Mereny Z."/>
            <person name="Hegedus B."/>
            <person name="Baldrian P."/>
            <person name="Stursova M."/>
            <person name="Weitz H."/>
            <person name="Taylor A."/>
            <person name="Grigoriev I.V."/>
            <person name="Nagy L.G."/>
            <person name="Martin F."/>
            <person name="Kauserud H."/>
        </authorList>
    </citation>
    <scope>NUCLEOTIDE SEQUENCE</scope>
    <source>
        <strain evidence="5">9284</strain>
    </source>
</reference>
<evidence type="ECO:0000256" key="4">
    <source>
        <dbReference type="SAM" id="MobiDB-lite"/>
    </source>
</evidence>
<feature type="region of interest" description="Disordered" evidence="4">
    <location>
        <begin position="1237"/>
        <end position="1284"/>
    </location>
</feature>
<gene>
    <name evidence="5" type="ORF">FB45DRAFT_1149799</name>
</gene>
<feature type="compositionally biased region" description="Acidic residues" evidence="4">
    <location>
        <begin position="1247"/>
        <end position="1258"/>
    </location>
</feature>
<evidence type="ECO:0000313" key="6">
    <source>
        <dbReference type="Proteomes" id="UP001221142"/>
    </source>
</evidence>
<accession>A0AAD7AYW6</accession>
<dbReference type="EMBL" id="JARKIF010000086">
    <property type="protein sequence ID" value="KAJ7604917.1"/>
    <property type="molecule type" value="Genomic_DNA"/>
</dbReference>
<dbReference type="GO" id="GO:0008270">
    <property type="term" value="F:zinc ion binding"/>
    <property type="evidence" value="ECO:0007669"/>
    <property type="project" value="UniProtKB-KW"/>
</dbReference>
<proteinExistence type="predicted"/>
<feature type="non-terminal residue" evidence="5">
    <location>
        <position position="1447"/>
    </location>
</feature>
<evidence type="ECO:0000256" key="1">
    <source>
        <dbReference type="ARBA" id="ARBA00022723"/>
    </source>
</evidence>
<evidence type="ECO:0000256" key="3">
    <source>
        <dbReference type="ARBA" id="ARBA00022833"/>
    </source>
</evidence>
<dbReference type="InterPro" id="IPR019786">
    <property type="entry name" value="Zinc_finger_PHD-type_CS"/>
</dbReference>
<keyword evidence="3" id="KW-0862">Zinc</keyword>
<feature type="non-terminal residue" evidence="5">
    <location>
        <position position="1"/>
    </location>
</feature>
<feature type="compositionally biased region" description="Basic residues" evidence="4">
    <location>
        <begin position="1206"/>
        <end position="1215"/>
    </location>
</feature>
<feature type="compositionally biased region" description="Basic and acidic residues" evidence="4">
    <location>
        <begin position="1196"/>
        <end position="1205"/>
    </location>
</feature>
<sequence length="1447" mass="160282">ASPLFVPFDSEFLDAAEPSDRASHNSAAGSLAVTDAAAGHLVDCLGVELTFPPGESHHTSYPFGLHAHFALPWDYYSRDDHFYLRAKNCTQRTASGLCRKCQQLKSNDFLVGIMDRIVHGINENAPALWFPIGGLVTKIRRKNDQIQVMRLAKHNDMQTLTRQSAALDRHKEFVMAVGSGKVARIAPLVRASLNNNKGINGLVHRFHSAAGDAYHQGPKYRPHGYTQDERMLALCTLRIGGARLTDILHRALGLPGLSTVRKNTVIRPLRASAGTPTVAEIVKNIEAYTVGEDVPSGPPVIVHRVIMFDEIAVNKRPRWDDATNMIIGGCREHDEAPRELNDIADAERFFRQLEQGKIHLASEATVVALGALSRDPHIYNARPICISGTCKTEDARKHVEFLRNVNTAANQCKNHGNILYRTVSFASDGEARHGLALALEFLRQPLAESSPIHPLLSPLRLMNLLVGPDDITPDRDFRHVLKNTRGLLMRKAGVLLRGFLITPAIVKQHLRDVGLSRERADRLLNPNDKQDVSMAYELLRELWSLPETTRVDPGFVQARRALRIFGRLAYHLMMPYICITLSLREQLVHLSAAAHLLIALFITDDAGTKFMANQTFSNIMLMIKNAFFCVAKAKVDIPDSEFFLILLGTDRLETLFGLIRTIIGADANCDVYQLANRASNVTEVSVILGLRPHWDRGPRRLKLPAIINEQGEVGTKADHVSPTSWLGDVHVANVGLHACWMDGREVAEEFLPEAKPLLARCDRNPSVNILSPFGHILVGAPDAEDAFEPDAELFRPDPEEENDPEVDSFYTPDGDFEDEIAIEIPRKKSPHITFEGKMYSKATILSQMMQGRSPRMSTDRLRRVAGMTAFKSESAPGSLITTDIGLGDPALRIGNPIATLVHCEGRDFLAIAQINRINCGTQDVDTLLLDLVSDAGTKVSFQILRLVPASLEDDPEKQHDWRWSLALDSACDGVPGALIQPLNPTVSTRMAGNPTYLLSSELLLHVASQMQHRLTSSDYSSIPEIPRSDHFPYRHNGKACFAVEYEDKEHRGSFRSSTAVECTKCDPPVSLSMKNKQLILQHNGAQILFDPNIRRSDEPCGLCLRVSSQQGEGECSEIDWTRSKCLRVLHFKMGAAQKFSPASPRTNHLIPCPVGCGATIWTYHIEAHLRGVRHNLTNLDSLNLSYQISSAEHKAMRKVYQDRRKVPQTRKKKTRPPLQISEGHSSLLAFRNLNEEDPAIPSHSDEEPMGSDEDDSDEAGSFIRPRRAQRTIISDEESSDEMSVDEEHIIQVKQELYDDIPMLPPAEDDDIDREIENTTVSTLTNIWTLAPNASASGSAPAPIFSPPPPLNSAAPTTVTPATATTNATPVPPSVLPSVQVGRGQRRKRRISFDSLDACTCGIPLSQAEQGNSSVSIRCTRGGCETVWYHLECVDAYGARRPWVCKPC</sequence>
<feature type="region of interest" description="Disordered" evidence="4">
    <location>
        <begin position="1196"/>
        <end position="1225"/>
    </location>
</feature>
<dbReference type="SUPFAM" id="SSF57903">
    <property type="entry name" value="FYVE/PHD zinc finger"/>
    <property type="match status" value="1"/>
</dbReference>
<evidence type="ECO:0000256" key="2">
    <source>
        <dbReference type="ARBA" id="ARBA00022771"/>
    </source>
</evidence>
<keyword evidence="6" id="KW-1185">Reference proteome</keyword>
<feature type="compositionally biased region" description="Acidic residues" evidence="4">
    <location>
        <begin position="1274"/>
        <end position="1284"/>
    </location>
</feature>
<evidence type="ECO:0008006" key="7">
    <source>
        <dbReference type="Google" id="ProtNLM"/>
    </source>
</evidence>
<keyword evidence="1" id="KW-0479">Metal-binding</keyword>
<dbReference type="InterPro" id="IPR011011">
    <property type="entry name" value="Znf_FYVE_PHD"/>
</dbReference>
<comment type="caution">
    <text evidence="5">The sequence shown here is derived from an EMBL/GenBank/DDBJ whole genome shotgun (WGS) entry which is preliminary data.</text>
</comment>
<protein>
    <recommendedName>
        <fullName evidence="7">Zinc finger PHD-type domain-containing protein</fullName>
    </recommendedName>
</protein>
<organism evidence="5 6">
    <name type="scientific">Roridomyces roridus</name>
    <dbReference type="NCBI Taxonomy" id="1738132"/>
    <lineage>
        <taxon>Eukaryota</taxon>
        <taxon>Fungi</taxon>
        <taxon>Dikarya</taxon>
        <taxon>Basidiomycota</taxon>
        <taxon>Agaricomycotina</taxon>
        <taxon>Agaricomycetes</taxon>
        <taxon>Agaricomycetidae</taxon>
        <taxon>Agaricales</taxon>
        <taxon>Marasmiineae</taxon>
        <taxon>Mycenaceae</taxon>
        <taxon>Roridomyces</taxon>
    </lineage>
</organism>
<dbReference type="PROSITE" id="PS01359">
    <property type="entry name" value="ZF_PHD_1"/>
    <property type="match status" value="1"/>
</dbReference>
<dbReference type="Proteomes" id="UP001221142">
    <property type="component" value="Unassembled WGS sequence"/>
</dbReference>